<reference evidence="3 4" key="1">
    <citation type="submission" date="2023-06" db="EMBL/GenBank/DDBJ databases">
        <title>Thiopseudomonas sp. CY1220 draft genome sequence.</title>
        <authorList>
            <person name="Zhao G."/>
            <person name="An M."/>
        </authorList>
    </citation>
    <scope>NUCLEOTIDE SEQUENCE [LARGE SCALE GENOMIC DNA]</scope>
    <source>
        <strain evidence="3 4">CY1220</strain>
    </source>
</reference>
<feature type="coiled-coil region" evidence="1">
    <location>
        <begin position="160"/>
        <end position="187"/>
    </location>
</feature>
<dbReference type="RefSeq" id="WP_289411603.1">
    <property type="nucleotide sequence ID" value="NZ_JAUCDY010000016.1"/>
</dbReference>
<gene>
    <name evidence="3" type="ORF">QEZ41_10870</name>
</gene>
<keyword evidence="1" id="KW-0175">Coiled coil</keyword>
<protein>
    <submittedName>
        <fullName evidence="3">DUF4124 domain-containing protein</fullName>
    </submittedName>
</protein>
<accession>A0ABT7SRE3</accession>
<feature type="signal peptide" evidence="2">
    <location>
        <begin position="1"/>
        <end position="22"/>
    </location>
</feature>
<dbReference type="Proteomes" id="UP001241056">
    <property type="component" value="Unassembled WGS sequence"/>
</dbReference>
<sequence>MRLRKLIGVSIFALGVPFCAQAVEYYRYVDDNGITVISRQGVPPNYIGKGYDVLNERGRVIRTVPRAPTAEEHQRMQEAKQQEQYDRHLLRLYSTPEDVERARDRKLVEIDGLIALVRGNLHSVTSNKAQLLSKAANMERSGKKVPEDVLQEIDKHETTETKYLRDIEQYTEQKADIERDFAQDKQRIMQLLGKK</sequence>
<feature type="chain" id="PRO_5046786374" evidence="2">
    <location>
        <begin position="23"/>
        <end position="195"/>
    </location>
</feature>
<evidence type="ECO:0000313" key="4">
    <source>
        <dbReference type="Proteomes" id="UP001241056"/>
    </source>
</evidence>
<keyword evidence="4" id="KW-1185">Reference proteome</keyword>
<keyword evidence="2" id="KW-0732">Signal</keyword>
<organism evidence="3 4">
    <name type="scientific">Thiopseudomonas acetoxidans</name>
    <dbReference type="NCBI Taxonomy" id="3041622"/>
    <lineage>
        <taxon>Bacteria</taxon>
        <taxon>Pseudomonadati</taxon>
        <taxon>Pseudomonadota</taxon>
        <taxon>Gammaproteobacteria</taxon>
        <taxon>Pseudomonadales</taxon>
        <taxon>Pseudomonadaceae</taxon>
        <taxon>Thiopseudomonas</taxon>
    </lineage>
</organism>
<evidence type="ECO:0000313" key="3">
    <source>
        <dbReference type="EMBL" id="MDM7858766.1"/>
    </source>
</evidence>
<dbReference type="EMBL" id="JAUCDY010000016">
    <property type="protein sequence ID" value="MDM7858766.1"/>
    <property type="molecule type" value="Genomic_DNA"/>
</dbReference>
<name>A0ABT7SRE3_9GAMM</name>
<proteinExistence type="predicted"/>
<evidence type="ECO:0000256" key="1">
    <source>
        <dbReference type="SAM" id="Coils"/>
    </source>
</evidence>
<comment type="caution">
    <text evidence="3">The sequence shown here is derived from an EMBL/GenBank/DDBJ whole genome shotgun (WGS) entry which is preliminary data.</text>
</comment>
<evidence type="ECO:0000256" key="2">
    <source>
        <dbReference type="SAM" id="SignalP"/>
    </source>
</evidence>